<dbReference type="InParanoid" id="A0A482X9S1"/>
<comment type="caution">
    <text evidence="2">The sequence shown here is derived from an EMBL/GenBank/DDBJ whole genome shotgun (WGS) entry which is preliminary data.</text>
</comment>
<gene>
    <name evidence="2" type="ORF">LSTR_LSTR004220</name>
</gene>
<dbReference type="EMBL" id="QKKF02015211">
    <property type="protein sequence ID" value="RZF42412.1"/>
    <property type="molecule type" value="Genomic_DNA"/>
</dbReference>
<organism evidence="2 3">
    <name type="scientific">Laodelphax striatellus</name>
    <name type="common">Small brown planthopper</name>
    <name type="synonym">Delphax striatella</name>
    <dbReference type="NCBI Taxonomy" id="195883"/>
    <lineage>
        <taxon>Eukaryota</taxon>
        <taxon>Metazoa</taxon>
        <taxon>Ecdysozoa</taxon>
        <taxon>Arthropoda</taxon>
        <taxon>Hexapoda</taxon>
        <taxon>Insecta</taxon>
        <taxon>Pterygota</taxon>
        <taxon>Neoptera</taxon>
        <taxon>Paraneoptera</taxon>
        <taxon>Hemiptera</taxon>
        <taxon>Auchenorrhyncha</taxon>
        <taxon>Fulgoroidea</taxon>
        <taxon>Delphacidae</taxon>
        <taxon>Criomorphinae</taxon>
        <taxon>Laodelphax</taxon>
    </lineage>
</organism>
<evidence type="ECO:0000313" key="2">
    <source>
        <dbReference type="EMBL" id="RZF42412.1"/>
    </source>
</evidence>
<name>A0A482X9S1_LAOST</name>
<keyword evidence="3" id="KW-1185">Reference proteome</keyword>
<sequence length="56" mass="6013">MEMSEKEEFLTYVLLPGGLGGLKYPSAPARGPVQHSAARSEKRRSVTPAEVLIGSL</sequence>
<dbReference type="AlphaFoldDB" id="A0A482X9S1"/>
<reference evidence="2 3" key="1">
    <citation type="journal article" date="2017" name="Gigascience">
        <title>Genome sequence of the small brown planthopper, Laodelphax striatellus.</title>
        <authorList>
            <person name="Zhu J."/>
            <person name="Jiang F."/>
            <person name="Wang X."/>
            <person name="Yang P."/>
            <person name="Bao Y."/>
            <person name="Zhao W."/>
            <person name="Wang W."/>
            <person name="Lu H."/>
            <person name="Wang Q."/>
            <person name="Cui N."/>
            <person name="Li J."/>
            <person name="Chen X."/>
            <person name="Luo L."/>
            <person name="Yu J."/>
            <person name="Kang L."/>
            <person name="Cui F."/>
        </authorList>
    </citation>
    <scope>NUCLEOTIDE SEQUENCE [LARGE SCALE GENOMIC DNA]</scope>
    <source>
        <strain evidence="2">Lst14</strain>
    </source>
</reference>
<feature type="region of interest" description="Disordered" evidence="1">
    <location>
        <begin position="27"/>
        <end position="48"/>
    </location>
</feature>
<evidence type="ECO:0000313" key="3">
    <source>
        <dbReference type="Proteomes" id="UP000291343"/>
    </source>
</evidence>
<protein>
    <submittedName>
        <fullName evidence="2">Uncharacterized protein</fullName>
    </submittedName>
</protein>
<proteinExistence type="predicted"/>
<dbReference type="Proteomes" id="UP000291343">
    <property type="component" value="Unassembled WGS sequence"/>
</dbReference>
<accession>A0A482X9S1</accession>
<evidence type="ECO:0000256" key="1">
    <source>
        <dbReference type="SAM" id="MobiDB-lite"/>
    </source>
</evidence>